<dbReference type="EMBL" id="JAKZGO010000015">
    <property type="protein sequence ID" value="MCH7414986.1"/>
    <property type="molecule type" value="Genomic_DNA"/>
</dbReference>
<dbReference type="InterPro" id="IPR050789">
    <property type="entry name" value="Diverse_Enzym_Activities"/>
</dbReference>
<dbReference type="PROSITE" id="PS51257">
    <property type="entry name" value="PROKAR_LIPOPROTEIN"/>
    <property type="match status" value="1"/>
</dbReference>
<name>A0ABS9VEW2_9BACT</name>
<evidence type="ECO:0000313" key="2">
    <source>
        <dbReference type="EMBL" id="MCH7414986.1"/>
    </source>
</evidence>
<comment type="caution">
    <text evidence="2">The sequence shown here is derived from an EMBL/GenBank/DDBJ whole genome shotgun (WGS) entry which is preliminary data.</text>
</comment>
<dbReference type="SUPFAM" id="SSF56601">
    <property type="entry name" value="beta-lactamase/transpeptidase-like"/>
    <property type="match status" value="1"/>
</dbReference>
<evidence type="ECO:0000259" key="1">
    <source>
        <dbReference type="Pfam" id="PF00144"/>
    </source>
</evidence>
<proteinExistence type="predicted"/>
<dbReference type="Proteomes" id="UP001165430">
    <property type="component" value="Unassembled WGS sequence"/>
</dbReference>
<dbReference type="InterPro" id="IPR012338">
    <property type="entry name" value="Beta-lactam/transpept-like"/>
</dbReference>
<dbReference type="PANTHER" id="PTHR43283:SF7">
    <property type="entry name" value="BETA-LACTAMASE-RELATED DOMAIN-CONTAINING PROTEIN"/>
    <property type="match status" value="1"/>
</dbReference>
<reference evidence="2" key="1">
    <citation type="submission" date="2022-03" db="EMBL/GenBank/DDBJ databases">
        <title>De novo assembled genomes of Belliella spp. (Cyclobacteriaceae) strains.</title>
        <authorList>
            <person name="Szabo A."/>
            <person name="Korponai K."/>
            <person name="Felfoldi T."/>
        </authorList>
    </citation>
    <scope>NUCLEOTIDE SEQUENCE</scope>
    <source>
        <strain evidence="2">DSM 111903</strain>
    </source>
</reference>
<dbReference type="InterPro" id="IPR001466">
    <property type="entry name" value="Beta-lactam-related"/>
</dbReference>
<gene>
    <name evidence="2" type="ORF">MM213_15910</name>
</gene>
<accession>A0ABS9VEW2</accession>
<protein>
    <submittedName>
        <fullName evidence="2">Beta-lactamase family protein</fullName>
    </submittedName>
</protein>
<dbReference type="PANTHER" id="PTHR43283">
    <property type="entry name" value="BETA-LACTAMASE-RELATED"/>
    <property type="match status" value="1"/>
</dbReference>
<sequence length="366" mass="41187">MIEIKKIVPNLLLAVLLLFSCKETENNSNNELYFPPIGPDEWETISPASLNWKTEELDDLFEVLEEGNTRGFIILKDGKIVIEKYFGNRLIGSQSFDKNSSWYWASAGKILTATLVGIAQEEELLSILDPSSKYLGDAWTSLNPDQEKKITIWHQLTMTSGLDESVNGSDDYSPEKLLFKAEPGTRWAYHNAPYTILDQVIEKASGKSFDSYFDSKIASKIGMRGSWQRIGVNNVYFSDTRSAARFGLLVLADGKWKGESIIDDKDFLNQMTTTSQTINESYGYLWWLNGKRSYMIPSLQIILPGPILPNAPEDMISGLGKDGQFVCVVPSKNLVLIRFGMDADNSLVSFQFLDLIWEKINNITGN</sequence>
<feature type="domain" description="Beta-lactamase-related" evidence="1">
    <location>
        <begin position="72"/>
        <end position="337"/>
    </location>
</feature>
<dbReference type="RefSeq" id="WP_241413829.1">
    <property type="nucleotide sequence ID" value="NZ_JAKZGO010000015.1"/>
</dbReference>
<evidence type="ECO:0000313" key="3">
    <source>
        <dbReference type="Proteomes" id="UP001165430"/>
    </source>
</evidence>
<organism evidence="2 3">
    <name type="scientific">Belliella alkalica</name>
    <dbReference type="NCBI Taxonomy" id="1730871"/>
    <lineage>
        <taxon>Bacteria</taxon>
        <taxon>Pseudomonadati</taxon>
        <taxon>Bacteroidota</taxon>
        <taxon>Cytophagia</taxon>
        <taxon>Cytophagales</taxon>
        <taxon>Cyclobacteriaceae</taxon>
        <taxon>Belliella</taxon>
    </lineage>
</organism>
<dbReference type="Gene3D" id="3.40.710.10">
    <property type="entry name" value="DD-peptidase/beta-lactamase superfamily"/>
    <property type="match status" value="1"/>
</dbReference>
<dbReference type="Pfam" id="PF00144">
    <property type="entry name" value="Beta-lactamase"/>
    <property type="match status" value="1"/>
</dbReference>
<keyword evidence="3" id="KW-1185">Reference proteome</keyword>